<protein>
    <recommendedName>
        <fullName evidence="4">Secreted protein</fullName>
    </recommendedName>
</protein>
<evidence type="ECO:0008006" key="4">
    <source>
        <dbReference type="Google" id="ProtNLM"/>
    </source>
</evidence>
<keyword evidence="3" id="KW-1185">Reference proteome</keyword>
<evidence type="ECO:0000256" key="1">
    <source>
        <dbReference type="SAM" id="MobiDB-lite"/>
    </source>
</evidence>
<organism evidence="2 3">
    <name type="scientific">Prymnesium parvum</name>
    <name type="common">Toxic golden alga</name>
    <dbReference type="NCBI Taxonomy" id="97485"/>
    <lineage>
        <taxon>Eukaryota</taxon>
        <taxon>Haptista</taxon>
        <taxon>Haptophyta</taxon>
        <taxon>Prymnesiophyceae</taxon>
        <taxon>Prymnesiales</taxon>
        <taxon>Prymnesiaceae</taxon>
        <taxon>Prymnesium</taxon>
    </lineage>
</organism>
<evidence type="ECO:0000313" key="2">
    <source>
        <dbReference type="EMBL" id="KAL1521691.1"/>
    </source>
</evidence>
<sequence length="90" mass="8829">MAGSAVAATKCGLLIGASTDSVVSVTKSAAASASATCARLVAPQADGEDAEHRAEGEGARRLPEADGLAGGRALPEVDSAAAPTQIWSNH</sequence>
<dbReference type="Proteomes" id="UP001515480">
    <property type="component" value="Unassembled WGS sequence"/>
</dbReference>
<comment type="caution">
    <text evidence="2">The sequence shown here is derived from an EMBL/GenBank/DDBJ whole genome shotgun (WGS) entry which is preliminary data.</text>
</comment>
<feature type="region of interest" description="Disordered" evidence="1">
    <location>
        <begin position="43"/>
        <end position="90"/>
    </location>
</feature>
<name>A0AB34JIF4_PRYPA</name>
<evidence type="ECO:0000313" key="3">
    <source>
        <dbReference type="Proteomes" id="UP001515480"/>
    </source>
</evidence>
<gene>
    <name evidence="2" type="ORF">AB1Y20_021346</name>
</gene>
<dbReference type="EMBL" id="JBGBPQ010000007">
    <property type="protein sequence ID" value="KAL1521691.1"/>
    <property type="molecule type" value="Genomic_DNA"/>
</dbReference>
<proteinExistence type="predicted"/>
<accession>A0AB34JIF4</accession>
<dbReference type="AlphaFoldDB" id="A0AB34JIF4"/>
<reference evidence="2 3" key="1">
    <citation type="journal article" date="2024" name="Science">
        <title>Giant polyketide synthase enzymes in the biosynthesis of giant marine polyether toxins.</title>
        <authorList>
            <person name="Fallon T.R."/>
            <person name="Shende V.V."/>
            <person name="Wierzbicki I.H."/>
            <person name="Pendleton A.L."/>
            <person name="Watervoot N.F."/>
            <person name="Auber R.P."/>
            <person name="Gonzalez D.J."/>
            <person name="Wisecaver J.H."/>
            <person name="Moore B.S."/>
        </authorList>
    </citation>
    <scope>NUCLEOTIDE SEQUENCE [LARGE SCALE GENOMIC DNA]</scope>
    <source>
        <strain evidence="2 3">12B1</strain>
    </source>
</reference>
<feature type="compositionally biased region" description="Basic and acidic residues" evidence="1">
    <location>
        <begin position="50"/>
        <end position="64"/>
    </location>
</feature>